<dbReference type="AlphaFoldDB" id="A0A1J9Q930"/>
<keyword evidence="2" id="KW-1185">Reference proteome</keyword>
<protein>
    <submittedName>
        <fullName evidence="1">Uncharacterized protein</fullName>
    </submittedName>
</protein>
<dbReference type="Proteomes" id="UP000242791">
    <property type="component" value="Unassembled WGS sequence"/>
</dbReference>
<evidence type="ECO:0000313" key="2">
    <source>
        <dbReference type="Proteomes" id="UP000242791"/>
    </source>
</evidence>
<feature type="non-terminal residue" evidence="1">
    <location>
        <position position="1"/>
    </location>
</feature>
<evidence type="ECO:0000313" key="1">
    <source>
        <dbReference type="EMBL" id="OJD11677.1"/>
    </source>
</evidence>
<dbReference type="EMBL" id="LGTZ01002707">
    <property type="protein sequence ID" value="OJD11677.1"/>
    <property type="molecule type" value="Genomic_DNA"/>
</dbReference>
<proteinExistence type="predicted"/>
<name>A0A1J9Q930_9EURO</name>
<gene>
    <name evidence="1" type="ORF">ACJ73_09493</name>
</gene>
<accession>A0A1J9Q930</accession>
<sequence>WGWRTFSVSSRDRNLPNSGGRVLRSSRLWRLFSQREILAASGLGVTLGPAPQRHGGA</sequence>
<reference evidence="1 2" key="1">
    <citation type="submission" date="2015-08" db="EMBL/GenBank/DDBJ databases">
        <title>Emmonsia species relationships and genome sequence.</title>
        <authorList>
            <person name="Cuomo C.A."/>
            <person name="Schwartz I.S."/>
            <person name="Kenyon C."/>
            <person name="De Hoog G.S."/>
            <person name="Govender N.P."/>
            <person name="Botha A."/>
            <person name="Moreno L."/>
            <person name="De Vries M."/>
            <person name="Munoz J.F."/>
            <person name="Stielow J.B."/>
        </authorList>
    </citation>
    <scope>NUCLEOTIDE SEQUENCE [LARGE SCALE GENOMIC DNA]</scope>
    <source>
        <strain evidence="1 2">EI222</strain>
    </source>
</reference>
<comment type="caution">
    <text evidence="1">The sequence shown here is derived from an EMBL/GenBank/DDBJ whole genome shotgun (WGS) entry which is preliminary data.</text>
</comment>
<dbReference type="VEuPathDB" id="FungiDB:ACJ73_09493"/>
<organism evidence="1 2">
    <name type="scientific">Blastomyces percursus</name>
    <dbReference type="NCBI Taxonomy" id="1658174"/>
    <lineage>
        <taxon>Eukaryota</taxon>
        <taxon>Fungi</taxon>
        <taxon>Dikarya</taxon>
        <taxon>Ascomycota</taxon>
        <taxon>Pezizomycotina</taxon>
        <taxon>Eurotiomycetes</taxon>
        <taxon>Eurotiomycetidae</taxon>
        <taxon>Onygenales</taxon>
        <taxon>Ajellomycetaceae</taxon>
        <taxon>Blastomyces</taxon>
    </lineage>
</organism>